<feature type="region of interest" description="Disordered" evidence="1">
    <location>
        <begin position="255"/>
        <end position="288"/>
    </location>
</feature>
<keyword evidence="3" id="KW-1185">Reference proteome</keyword>
<feature type="region of interest" description="Disordered" evidence="1">
    <location>
        <begin position="1"/>
        <end position="119"/>
    </location>
</feature>
<gene>
    <name evidence="2" type="ORF">O181_066545</name>
</gene>
<evidence type="ECO:0000256" key="1">
    <source>
        <dbReference type="SAM" id="MobiDB-lite"/>
    </source>
</evidence>
<proteinExistence type="predicted"/>
<evidence type="ECO:0000313" key="3">
    <source>
        <dbReference type="Proteomes" id="UP000765509"/>
    </source>
</evidence>
<feature type="compositionally biased region" description="Basic and acidic residues" evidence="1">
    <location>
        <begin position="73"/>
        <end position="101"/>
    </location>
</feature>
<dbReference type="OrthoDB" id="2507825at2759"/>
<organism evidence="2 3">
    <name type="scientific">Austropuccinia psidii MF-1</name>
    <dbReference type="NCBI Taxonomy" id="1389203"/>
    <lineage>
        <taxon>Eukaryota</taxon>
        <taxon>Fungi</taxon>
        <taxon>Dikarya</taxon>
        <taxon>Basidiomycota</taxon>
        <taxon>Pucciniomycotina</taxon>
        <taxon>Pucciniomycetes</taxon>
        <taxon>Pucciniales</taxon>
        <taxon>Sphaerophragmiaceae</taxon>
        <taxon>Austropuccinia</taxon>
    </lineage>
</organism>
<protein>
    <submittedName>
        <fullName evidence="2">Uncharacterized protein</fullName>
    </submittedName>
</protein>
<feature type="compositionally biased region" description="Polar residues" evidence="1">
    <location>
        <begin position="53"/>
        <end position="67"/>
    </location>
</feature>
<sequence length="344" mass="39395">MANTTPESQLSTYDRIHRALGDYTGSVQEESPEGPSSQPIRTSGEGVSGRIENPSNVDETPSQTSTQGRKRRTHEEARLHRQQLEQDRIAKRQRRNNERVNAEAQRLQQAEHRQALHNQERNRKSRFFWNEASTKQLLEMMRELQMDYLNMDATTSGFIPWNRFFKMHENQKNNYDLLKSLSFDTLERRYKALSSVYKIIKDACDSTGGGGLYIQLQRHHMTMEIYNLLKLINTNNSGMNANGLESGEFRFSPHEEDIEQGGEEGNARVEERNGGEGNTNRNSENDETIIRMEDDPNIYEQGTEPQETEALDTLANCAGSSRRGRCNSFSQASSNTFATTRCDQ</sequence>
<feature type="compositionally biased region" description="Polar residues" evidence="1">
    <location>
        <begin position="1"/>
        <end position="12"/>
    </location>
</feature>
<accession>A0A9Q3EP75</accession>
<feature type="compositionally biased region" description="Basic and acidic residues" evidence="1">
    <location>
        <begin position="265"/>
        <end position="274"/>
    </location>
</feature>
<dbReference type="AlphaFoldDB" id="A0A9Q3EP75"/>
<dbReference type="EMBL" id="AVOT02032973">
    <property type="protein sequence ID" value="MBW0526830.1"/>
    <property type="molecule type" value="Genomic_DNA"/>
</dbReference>
<feature type="compositionally biased region" description="Basic and acidic residues" evidence="1">
    <location>
        <begin position="109"/>
        <end position="119"/>
    </location>
</feature>
<reference evidence="2" key="1">
    <citation type="submission" date="2021-03" db="EMBL/GenBank/DDBJ databases">
        <title>Draft genome sequence of rust myrtle Austropuccinia psidii MF-1, a brazilian biotype.</title>
        <authorList>
            <person name="Quecine M.C."/>
            <person name="Pachon D.M.R."/>
            <person name="Bonatelli M.L."/>
            <person name="Correr F.H."/>
            <person name="Franceschini L.M."/>
            <person name="Leite T.F."/>
            <person name="Margarido G.R.A."/>
            <person name="Almeida C.A."/>
            <person name="Ferrarezi J.A."/>
            <person name="Labate C.A."/>
        </authorList>
    </citation>
    <scope>NUCLEOTIDE SEQUENCE</scope>
    <source>
        <strain evidence="2">MF-1</strain>
    </source>
</reference>
<feature type="compositionally biased region" description="Polar residues" evidence="1">
    <location>
        <begin position="25"/>
        <end position="41"/>
    </location>
</feature>
<name>A0A9Q3EP75_9BASI</name>
<evidence type="ECO:0000313" key="2">
    <source>
        <dbReference type="EMBL" id="MBW0526830.1"/>
    </source>
</evidence>
<comment type="caution">
    <text evidence="2">The sequence shown here is derived from an EMBL/GenBank/DDBJ whole genome shotgun (WGS) entry which is preliminary data.</text>
</comment>
<dbReference type="Proteomes" id="UP000765509">
    <property type="component" value="Unassembled WGS sequence"/>
</dbReference>